<dbReference type="InterPro" id="IPR050596">
    <property type="entry name" value="AspAT/PAT-like"/>
</dbReference>
<reference evidence="8 9" key="1">
    <citation type="journal article" date="2019" name="Int. J. Syst. Evol. Microbiol.">
        <title>The Global Catalogue of Microorganisms (GCM) 10K type strain sequencing project: providing services to taxonomists for standard genome sequencing and annotation.</title>
        <authorList>
            <consortium name="The Broad Institute Genomics Platform"/>
            <consortium name="The Broad Institute Genome Sequencing Center for Infectious Disease"/>
            <person name="Wu L."/>
            <person name="Ma J."/>
        </authorList>
    </citation>
    <scope>NUCLEOTIDE SEQUENCE [LARGE SCALE GENOMIC DNA]</scope>
    <source>
        <strain evidence="8 9">JCM 16014</strain>
    </source>
</reference>
<dbReference type="SUPFAM" id="SSF53383">
    <property type="entry name" value="PLP-dependent transferases"/>
    <property type="match status" value="1"/>
</dbReference>
<evidence type="ECO:0000256" key="4">
    <source>
        <dbReference type="ARBA" id="ARBA00022679"/>
    </source>
</evidence>
<comment type="cofactor">
    <cofactor evidence="1 6">
        <name>pyridoxal 5'-phosphate</name>
        <dbReference type="ChEBI" id="CHEBI:597326"/>
    </cofactor>
</comment>
<dbReference type="PROSITE" id="PS00105">
    <property type="entry name" value="AA_TRANSFER_CLASS_1"/>
    <property type="match status" value="1"/>
</dbReference>
<dbReference type="InterPro" id="IPR015424">
    <property type="entry name" value="PyrdxlP-dep_Trfase"/>
</dbReference>
<proteinExistence type="inferred from homology"/>
<name>A0ABN2V2I5_9ACTN</name>
<organism evidence="8 9">
    <name type="scientific">Catenulispora yoronensis</name>
    <dbReference type="NCBI Taxonomy" id="450799"/>
    <lineage>
        <taxon>Bacteria</taxon>
        <taxon>Bacillati</taxon>
        <taxon>Actinomycetota</taxon>
        <taxon>Actinomycetes</taxon>
        <taxon>Catenulisporales</taxon>
        <taxon>Catenulisporaceae</taxon>
        <taxon>Catenulispora</taxon>
    </lineage>
</organism>
<sequence length="413" mass="44800">MTGRGATATALAPLRHSTLLDDVSQAASIKQNNRVYELKAAGADVITLSLGEALFDIPMPTLDELGPDAHRYSHSLGVQLLREKLAKYHEQTSGTPVDPDGEIMVTAGSKSALYMTLLALVEPGQEVIVPEPMWVSYHDQVRLCRGVPVAVPWDGTVEDLAALITPRTRAVIVNNPHNPTGRRMSAAELLRLHELADEHGLALIADEVYSEFVPDDAPCAGTGTFDPGKEHTIVCNSMSKNFGISGWRIGYVIAERQLISQLMKLQQHMITCAPTILCHYLAENFETVLARTRPQIRRMVGLRARMAEAFAARGVACLPGDSTFYLFPSLGSSRLSSTEFADELLRRYRVSVVAGLAYGQSCDRFLRVSVGAEPEDRLLRGIHAICDLIEETGTGLDAGTALGPGTGLGADRR</sequence>
<dbReference type="EMBL" id="BAAAQN010000045">
    <property type="protein sequence ID" value="GAA2048365.1"/>
    <property type="molecule type" value="Genomic_DNA"/>
</dbReference>
<keyword evidence="4 6" id="KW-0808">Transferase</keyword>
<evidence type="ECO:0000259" key="7">
    <source>
        <dbReference type="Pfam" id="PF00155"/>
    </source>
</evidence>
<comment type="similarity">
    <text evidence="2 6">Belongs to the class-I pyridoxal-phosphate-dependent aminotransferase family.</text>
</comment>
<comment type="caution">
    <text evidence="8">The sequence shown here is derived from an EMBL/GenBank/DDBJ whole genome shotgun (WGS) entry which is preliminary data.</text>
</comment>
<keyword evidence="9" id="KW-1185">Reference proteome</keyword>
<dbReference type="InterPro" id="IPR004839">
    <property type="entry name" value="Aminotransferase_I/II_large"/>
</dbReference>
<dbReference type="Gene3D" id="3.40.640.10">
    <property type="entry name" value="Type I PLP-dependent aspartate aminotransferase-like (Major domain)"/>
    <property type="match status" value="1"/>
</dbReference>
<evidence type="ECO:0000256" key="6">
    <source>
        <dbReference type="RuleBase" id="RU000481"/>
    </source>
</evidence>
<protein>
    <recommendedName>
        <fullName evidence="6">Aminotransferase</fullName>
        <ecNumber evidence="6">2.6.1.-</ecNumber>
    </recommendedName>
</protein>
<dbReference type="EC" id="2.6.1.-" evidence="6"/>
<dbReference type="CDD" id="cd00609">
    <property type="entry name" value="AAT_like"/>
    <property type="match status" value="1"/>
</dbReference>
<dbReference type="PANTHER" id="PTHR46383">
    <property type="entry name" value="ASPARTATE AMINOTRANSFERASE"/>
    <property type="match status" value="1"/>
</dbReference>
<evidence type="ECO:0000256" key="1">
    <source>
        <dbReference type="ARBA" id="ARBA00001933"/>
    </source>
</evidence>
<dbReference type="InterPro" id="IPR015421">
    <property type="entry name" value="PyrdxlP-dep_Trfase_major"/>
</dbReference>
<evidence type="ECO:0000313" key="8">
    <source>
        <dbReference type="EMBL" id="GAA2048365.1"/>
    </source>
</evidence>
<accession>A0ABN2V2I5</accession>
<evidence type="ECO:0000256" key="2">
    <source>
        <dbReference type="ARBA" id="ARBA00007441"/>
    </source>
</evidence>
<dbReference type="Pfam" id="PF00155">
    <property type="entry name" value="Aminotran_1_2"/>
    <property type="match status" value="1"/>
</dbReference>
<evidence type="ECO:0000256" key="3">
    <source>
        <dbReference type="ARBA" id="ARBA00022576"/>
    </source>
</evidence>
<dbReference type="GO" id="GO:0008483">
    <property type="term" value="F:transaminase activity"/>
    <property type="evidence" value="ECO:0007669"/>
    <property type="project" value="UniProtKB-KW"/>
</dbReference>
<evidence type="ECO:0000256" key="5">
    <source>
        <dbReference type="ARBA" id="ARBA00022898"/>
    </source>
</evidence>
<feature type="domain" description="Aminotransferase class I/classII large" evidence="7">
    <location>
        <begin position="64"/>
        <end position="376"/>
    </location>
</feature>
<dbReference type="InterPro" id="IPR004838">
    <property type="entry name" value="NHTrfase_class1_PyrdxlP-BS"/>
</dbReference>
<keyword evidence="5" id="KW-0663">Pyridoxal phosphate</keyword>
<dbReference type="PANTHER" id="PTHR46383:SF1">
    <property type="entry name" value="ASPARTATE AMINOTRANSFERASE"/>
    <property type="match status" value="1"/>
</dbReference>
<gene>
    <name evidence="8" type="ORF">GCM10009839_62380</name>
</gene>
<dbReference type="Proteomes" id="UP001500751">
    <property type="component" value="Unassembled WGS sequence"/>
</dbReference>
<dbReference type="RefSeq" id="WP_344669264.1">
    <property type="nucleotide sequence ID" value="NZ_BAAAQN010000045.1"/>
</dbReference>
<keyword evidence="3 6" id="KW-0032">Aminotransferase</keyword>
<evidence type="ECO:0000313" key="9">
    <source>
        <dbReference type="Proteomes" id="UP001500751"/>
    </source>
</evidence>